<keyword evidence="4" id="KW-1185">Reference proteome</keyword>
<keyword evidence="2" id="KW-0732">Signal</keyword>
<evidence type="ECO:0008006" key="5">
    <source>
        <dbReference type="Google" id="ProtNLM"/>
    </source>
</evidence>
<dbReference type="OrthoDB" id="4843495at2"/>
<name>A0A542YP06_9MICO</name>
<dbReference type="AlphaFoldDB" id="A0A542YP06"/>
<gene>
    <name evidence="3" type="ORF">FB467_0933</name>
</gene>
<proteinExistence type="predicted"/>
<feature type="chain" id="PRO_5021810047" description="Copper(I)-binding protein" evidence="2">
    <location>
        <begin position="30"/>
        <end position="177"/>
    </location>
</feature>
<feature type="region of interest" description="Disordered" evidence="1">
    <location>
        <begin position="151"/>
        <end position="177"/>
    </location>
</feature>
<evidence type="ECO:0000256" key="1">
    <source>
        <dbReference type="SAM" id="MobiDB-lite"/>
    </source>
</evidence>
<dbReference type="RefSeq" id="WP_141784050.1">
    <property type="nucleotide sequence ID" value="NZ_BAAAIK010000004.1"/>
</dbReference>
<comment type="caution">
    <text evidence="3">The sequence shown here is derived from an EMBL/GenBank/DDBJ whole genome shotgun (WGS) entry which is preliminary data.</text>
</comment>
<dbReference type="InterPro" id="IPR006311">
    <property type="entry name" value="TAT_signal"/>
</dbReference>
<organism evidence="3 4">
    <name type="scientific">Ornithinicoccus hortensis</name>
    <dbReference type="NCBI Taxonomy" id="82346"/>
    <lineage>
        <taxon>Bacteria</taxon>
        <taxon>Bacillati</taxon>
        <taxon>Actinomycetota</taxon>
        <taxon>Actinomycetes</taxon>
        <taxon>Micrococcales</taxon>
        <taxon>Intrasporangiaceae</taxon>
        <taxon>Ornithinicoccus</taxon>
    </lineage>
</organism>
<dbReference type="EMBL" id="VFOP01000001">
    <property type="protein sequence ID" value="TQL49840.1"/>
    <property type="molecule type" value="Genomic_DNA"/>
</dbReference>
<evidence type="ECO:0000313" key="3">
    <source>
        <dbReference type="EMBL" id="TQL49840.1"/>
    </source>
</evidence>
<dbReference type="PROSITE" id="PS51257">
    <property type="entry name" value="PROKAR_LIPOPROTEIN"/>
    <property type="match status" value="1"/>
</dbReference>
<protein>
    <recommendedName>
        <fullName evidence="5">Copper(I)-binding protein</fullName>
    </recommendedName>
</protein>
<dbReference type="Proteomes" id="UP000319516">
    <property type="component" value="Unassembled WGS sequence"/>
</dbReference>
<evidence type="ECO:0000313" key="4">
    <source>
        <dbReference type="Proteomes" id="UP000319516"/>
    </source>
</evidence>
<dbReference type="PROSITE" id="PS51318">
    <property type="entry name" value="TAT"/>
    <property type="match status" value="1"/>
</dbReference>
<evidence type="ECO:0000256" key="2">
    <source>
        <dbReference type="SAM" id="SignalP"/>
    </source>
</evidence>
<feature type="signal peptide" evidence="2">
    <location>
        <begin position="1"/>
        <end position="29"/>
    </location>
</feature>
<sequence length="177" mass="17697">MRTRRGLLSTGPGRTAAAALALAAAPALAACQLASPLTTDLDYEPADGVSVYVDDVVVRDLIVLGDAAGSEGTVTGLVANKGSEPVSVTLQLGEGPTDLAPTLEIGPGQAVRLDGQTTGEPGEPMTIPQVPGEPGSYTTLRVVVDGGSAESASVPILTPEGPYAQDGADQAESTSED</sequence>
<reference evidence="3 4" key="1">
    <citation type="submission" date="2019-06" db="EMBL/GenBank/DDBJ databases">
        <title>Sequencing the genomes of 1000 actinobacteria strains.</title>
        <authorList>
            <person name="Klenk H.-P."/>
        </authorList>
    </citation>
    <scope>NUCLEOTIDE SEQUENCE [LARGE SCALE GENOMIC DNA]</scope>
    <source>
        <strain evidence="3 4">DSM 12335</strain>
    </source>
</reference>
<accession>A0A542YP06</accession>